<proteinExistence type="predicted"/>
<dbReference type="OrthoDB" id="3166422at2759"/>
<dbReference type="GeneID" id="9585678"/>
<gene>
    <name evidence="1" type="ORF">SCHCODRAFT_230310</name>
</gene>
<sequence>MDAPVLEILSYTTRTYGPDHWEAHRNPMTDDVYYYDREHRILTTDDIRDDATRYEVRLARHMAERDLLSRQPPFRIAHDPEWDVVVLEGKPRVLLSWAQAERWDFLPENEPARLWQVVRQMSIVDFWTIVARFPFHRDLPDNAEVTLANGVAQGWHQAKKVLQNTENAGLYQHYSAICQSPDYAPNTPEWVQKKNIKAYCVSKLMIDWSAERNVDP</sequence>
<dbReference type="KEGG" id="scm:SCHCO_02501048"/>
<dbReference type="EMBL" id="GL377302">
    <property type="protein sequence ID" value="EFJ01477.1"/>
    <property type="molecule type" value="Genomic_DNA"/>
</dbReference>
<organism evidence="2">
    <name type="scientific">Schizophyllum commune (strain H4-8 / FGSC 9210)</name>
    <name type="common">Split gill fungus</name>
    <dbReference type="NCBI Taxonomy" id="578458"/>
    <lineage>
        <taxon>Eukaryota</taxon>
        <taxon>Fungi</taxon>
        <taxon>Dikarya</taxon>
        <taxon>Basidiomycota</taxon>
        <taxon>Agaricomycotina</taxon>
        <taxon>Agaricomycetes</taxon>
        <taxon>Agaricomycetidae</taxon>
        <taxon>Agaricales</taxon>
        <taxon>Schizophyllaceae</taxon>
        <taxon>Schizophyllum</taxon>
    </lineage>
</organism>
<reference evidence="1 2" key="1">
    <citation type="journal article" date="2010" name="Nat. Biotechnol.">
        <title>Genome sequence of the model mushroom Schizophyllum commune.</title>
        <authorList>
            <person name="Ohm R.A."/>
            <person name="de Jong J.F."/>
            <person name="Lugones L.G."/>
            <person name="Aerts A."/>
            <person name="Kothe E."/>
            <person name="Stajich J.E."/>
            <person name="de Vries R.P."/>
            <person name="Record E."/>
            <person name="Levasseur A."/>
            <person name="Baker S.E."/>
            <person name="Bartholomew K.A."/>
            <person name="Coutinho P.M."/>
            <person name="Erdmann S."/>
            <person name="Fowler T.J."/>
            <person name="Gathman A.C."/>
            <person name="Lombard V."/>
            <person name="Henrissat B."/>
            <person name="Knabe N."/>
            <person name="Kuees U."/>
            <person name="Lilly W.W."/>
            <person name="Lindquist E."/>
            <person name="Lucas S."/>
            <person name="Magnuson J.K."/>
            <person name="Piumi F."/>
            <person name="Raudaskoski M."/>
            <person name="Salamov A."/>
            <person name="Schmutz J."/>
            <person name="Schwarze F.W.M.R."/>
            <person name="vanKuyk P.A."/>
            <person name="Horton J.S."/>
            <person name="Grigoriev I.V."/>
            <person name="Woesten H.A.B."/>
        </authorList>
    </citation>
    <scope>NUCLEOTIDE SEQUENCE [LARGE SCALE GENOMIC DNA]</scope>
    <source>
        <strain evidence="2">H4-8 / FGSC 9210</strain>
    </source>
</reference>
<dbReference type="InParanoid" id="D8PMX2"/>
<dbReference type="Proteomes" id="UP000007431">
    <property type="component" value="Unassembled WGS sequence"/>
</dbReference>
<protein>
    <recommendedName>
        <fullName evidence="3">WW domain-containing protein</fullName>
    </recommendedName>
</protein>
<evidence type="ECO:0008006" key="3">
    <source>
        <dbReference type="Google" id="ProtNLM"/>
    </source>
</evidence>
<name>D8PMX2_SCHCM</name>
<accession>D8PMX2</accession>
<evidence type="ECO:0000313" key="1">
    <source>
        <dbReference type="EMBL" id="EFJ01477.1"/>
    </source>
</evidence>
<dbReference type="AlphaFoldDB" id="D8PMX2"/>
<evidence type="ECO:0000313" key="2">
    <source>
        <dbReference type="Proteomes" id="UP000007431"/>
    </source>
</evidence>
<dbReference type="VEuPathDB" id="FungiDB:SCHCODRAFT_02501048"/>
<keyword evidence="2" id="KW-1185">Reference proteome</keyword>
<dbReference type="HOGENOM" id="CLU_1175997_0_0_1"/>